<feature type="region of interest" description="Disordered" evidence="1">
    <location>
        <begin position="360"/>
        <end position="389"/>
    </location>
</feature>
<keyword evidence="4" id="KW-1185">Reference proteome</keyword>
<proteinExistence type="predicted"/>
<feature type="transmembrane region" description="Helical" evidence="2">
    <location>
        <begin position="73"/>
        <end position="93"/>
    </location>
</feature>
<feature type="transmembrane region" description="Helical" evidence="2">
    <location>
        <begin position="44"/>
        <end position="61"/>
    </location>
</feature>
<evidence type="ECO:0000313" key="4">
    <source>
        <dbReference type="Proteomes" id="UP000321484"/>
    </source>
</evidence>
<reference evidence="3 4" key="1">
    <citation type="submission" date="2019-07" db="EMBL/GenBank/DDBJ databases">
        <title>Whole genome shotgun sequence of Actinotalea fermentans NBRC 105374.</title>
        <authorList>
            <person name="Hosoyama A."/>
            <person name="Uohara A."/>
            <person name="Ohji S."/>
            <person name="Ichikawa N."/>
        </authorList>
    </citation>
    <scope>NUCLEOTIDE SEQUENCE [LARGE SCALE GENOMIC DNA]</scope>
    <source>
        <strain evidence="3 4">NBRC 105374</strain>
    </source>
</reference>
<dbReference type="RefSeq" id="WP_146819040.1">
    <property type="nucleotide sequence ID" value="NZ_BJYK01000001.1"/>
</dbReference>
<dbReference type="AlphaFoldDB" id="A0A511YUG4"/>
<keyword evidence="2" id="KW-0472">Membrane</keyword>
<evidence type="ECO:0000256" key="2">
    <source>
        <dbReference type="SAM" id="Phobius"/>
    </source>
</evidence>
<organism evidence="3 4">
    <name type="scientific">Actinotalea fermentans</name>
    <dbReference type="NCBI Taxonomy" id="43671"/>
    <lineage>
        <taxon>Bacteria</taxon>
        <taxon>Bacillati</taxon>
        <taxon>Actinomycetota</taxon>
        <taxon>Actinomycetes</taxon>
        <taxon>Micrococcales</taxon>
        <taxon>Cellulomonadaceae</taxon>
        <taxon>Actinotalea</taxon>
    </lineage>
</organism>
<name>A0A511YUG4_9CELL</name>
<comment type="caution">
    <text evidence="3">The sequence shown here is derived from an EMBL/GenBank/DDBJ whole genome shotgun (WGS) entry which is preliminary data.</text>
</comment>
<sequence length="389" mass="42492">MARQLVLLVLGALLAFSALRVATPRRPTESDARLRRRRAEWLSVATAVVVGYLGWAVVARLNPGGTPDPRGAVAFVALVATVAAAIPLLARVWRRAAAARVADEAARAQPGAGGEPEPPARHSGLSGQTPPRRAGDRPPRLGPRSPVQASWTPLHAVYDLVMTPEHFAELYEKARYESMLSRRWEELRPTERQARTELALAALEASGLAETLRTALETAERSRIVEGLLAQRDAELARRGAEHREREEALVAELAAARAEHHAEVEAVRAEHRAEVAQLSEQHDTDRARLESQRDAEVACLLSQHQAELDSLRADHQAELGRVRADHTADVARLEAEHAAEVRWFRTAHEAELDRLRGDLAARADGAEPRDAVVEPRGGSEPADSLPVT</sequence>
<accession>A0A511YUG4</accession>
<dbReference type="EMBL" id="BJYK01000001">
    <property type="protein sequence ID" value="GEN78835.1"/>
    <property type="molecule type" value="Genomic_DNA"/>
</dbReference>
<feature type="region of interest" description="Disordered" evidence="1">
    <location>
        <begin position="107"/>
        <end position="148"/>
    </location>
</feature>
<gene>
    <name evidence="3" type="ORF">AFE02nite_05690</name>
</gene>
<dbReference type="Proteomes" id="UP000321484">
    <property type="component" value="Unassembled WGS sequence"/>
</dbReference>
<keyword evidence="2" id="KW-1133">Transmembrane helix</keyword>
<protein>
    <submittedName>
        <fullName evidence="3">Uncharacterized protein</fullName>
    </submittedName>
</protein>
<evidence type="ECO:0000256" key="1">
    <source>
        <dbReference type="SAM" id="MobiDB-lite"/>
    </source>
</evidence>
<keyword evidence="2" id="KW-0812">Transmembrane</keyword>
<feature type="compositionally biased region" description="Basic and acidic residues" evidence="1">
    <location>
        <begin position="360"/>
        <end position="374"/>
    </location>
</feature>
<evidence type="ECO:0000313" key="3">
    <source>
        <dbReference type="EMBL" id="GEN78835.1"/>
    </source>
</evidence>